<organism evidence="2 3">
    <name type="scientific">Cetraspora pellucida</name>
    <dbReference type="NCBI Taxonomy" id="1433469"/>
    <lineage>
        <taxon>Eukaryota</taxon>
        <taxon>Fungi</taxon>
        <taxon>Fungi incertae sedis</taxon>
        <taxon>Mucoromycota</taxon>
        <taxon>Glomeromycotina</taxon>
        <taxon>Glomeromycetes</taxon>
        <taxon>Diversisporales</taxon>
        <taxon>Gigasporaceae</taxon>
        <taxon>Cetraspora</taxon>
    </lineage>
</organism>
<dbReference type="Proteomes" id="UP000789759">
    <property type="component" value="Unassembled WGS sequence"/>
</dbReference>
<protein>
    <submittedName>
        <fullName evidence="2">8593_t:CDS:1</fullName>
    </submittedName>
</protein>
<gene>
    <name evidence="2" type="ORF">CPELLU_LOCUS12354</name>
</gene>
<name>A0A9N9HXV3_9GLOM</name>
<sequence length="123" mass="14567">MKILLLEMDLTNKIGNNDMDELEDVLEELEMSYDCIKLLAEEYVNIDNKLQIMDTPTKESVVRDILKKQGLVDNKDSDNDEKEEEKEVKDEWILYNEKKMALEVVKKYLEQLQFATEDDIYLL</sequence>
<evidence type="ECO:0000313" key="3">
    <source>
        <dbReference type="Proteomes" id="UP000789759"/>
    </source>
</evidence>
<accession>A0A9N9HXV3</accession>
<keyword evidence="3" id="KW-1185">Reference proteome</keyword>
<feature type="coiled-coil region" evidence="1">
    <location>
        <begin position="12"/>
        <end position="39"/>
    </location>
</feature>
<evidence type="ECO:0000256" key="1">
    <source>
        <dbReference type="SAM" id="Coils"/>
    </source>
</evidence>
<proteinExistence type="predicted"/>
<keyword evidence="1" id="KW-0175">Coiled coil</keyword>
<evidence type="ECO:0000313" key="2">
    <source>
        <dbReference type="EMBL" id="CAG8711577.1"/>
    </source>
</evidence>
<dbReference type="OrthoDB" id="2478296at2759"/>
<reference evidence="2" key="1">
    <citation type="submission" date="2021-06" db="EMBL/GenBank/DDBJ databases">
        <authorList>
            <person name="Kallberg Y."/>
            <person name="Tangrot J."/>
            <person name="Rosling A."/>
        </authorList>
    </citation>
    <scope>NUCLEOTIDE SEQUENCE</scope>
    <source>
        <strain evidence="2">FL966</strain>
    </source>
</reference>
<dbReference type="AlphaFoldDB" id="A0A9N9HXV3"/>
<comment type="caution">
    <text evidence="2">The sequence shown here is derived from an EMBL/GenBank/DDBJ whole genome shotgun (WGS) entry which is preliminary data.</text>
</comment>
<dbReference type="EMBL" id="CAJVQA010011877">
    <property type="protein sequence ID" value="CAG8711577.1"/>
    <property type="molecule type" value="Genomic_DNA"/>
</dbReference>